<organism evidence="2 3">
    <name type="scientific">Embleya hyalina</name>
    <dbReference type="NCBI Taxonomy" id="516124"/>
    <lineage>
        <taxon>Bacteria</taxon>
        <taxon>Bacillati</taxon>
        <taxon>Actinomycetota</taxon>
        <taxon>Actinomycetes</taxon>
        <taxon>Kitasatosporales</taxon>
        <taxon>Streptomycetaceae</taxon>
        <taxon>Embleya</taxon>
    </lineage>
</organism>
<evidence type="ECO:0000313" key="2">
    <source>
        <dbReference type="EMBL" id="GCD97401.1"/>
    </source>
</evidence>
<gene>
    <name evidence="2" type="ORF">EHYA_05093</name>
</gene>
<dbReference type="AlphaFoldDB" id="A0A401YS22"/>
<dbReference type="Proteomes" id="UP000286931">
    <property type="component" value="Unassembled WGS sequence"/>
</dbReference>
<sequence length="133" mass="13947">MARPRATPTIGSVFSPVERAVPHTMTAVSRPSRPTDRNAVSTSAPVPIASAWSSLPCNSAFNACEVRRIQKIIQVTRSTARTESEPPNISCCLNVISAEVSSRVASSATLSATAAPIPSQTAGSASRRSLLTR</sequence>
<proteinExistence type="predicted"/>
<name>A0A401YS22_9ACTN</name>
<feature type="region of interest" description="Disordered" evidence="1">
    <location>
        <begin position="110"/>
        <end position="133"/>
    </location>
</feature>
<reference evidence="2 3" key="1">
    <citation type="submission" date="2018-12" db="EMBL/GenBank/DDBJ databases">
        <title>Draft genome sequence of Embleya hyalina NBRC 13850T.</title>
        <authorList>
            <person name="Komaki H."/>
            <person name="Hosoyama A."/>
            <person name="Kimura A."/>
            <person name="Ichikawa N."/>
            <person name="Tamura T."/>
        </authorList>
    </citation>
    <scope>NUCLEOTIDE SEQUENCE [LARGE SCALE GENOMIC DNA]</scope>
    <source>
        <strain evidence="2 3">NBRC 13850</strain>
    </source>
</reference>
<evidence type="ECO:0000256" key="1">
    <source>
        <dbReference type="SAM" id="MobiDB-lite"/>
    </source>
</evidence>
<protein>
    <submittedName>
        <fullName evidence="2">Uncharacterized protein</fullName>
    </submittedName>
</protein>
<feature type="compositionally biased region" description="Polar residues" evidence="1">
    <location>
        <begin position="118"/>
        <end position="133"/>
    </location>
</feature>
<dbReference type="EMBL" id="BIFH01000024">
    <property type="protein sequence ID" value="GCD97401.1"/>
    <property type="molecule type" value="Genomic_DNA"/>
</dbReference>
<comment type="caution">
    <text evidence="2">The sequence shown here is derived from an EMBL/GenBank/DDBJ whole genome shotgun (WGS) entry which is preliminary data.</text>
</comment>
<accession>A0A401YS22</accession>
<evidence type="ECO:0000313" key="3">
    <source>
        <dbReference type="Proteomes" id="UP000286931"/>
    </source>
</evidence>
<keyword evidence="3" id="KW-1185">Reference proteome</keyword>